<dbReference type="AlphaFoldDB" id="F2LV62"/>
<reference evidence="3" key="2">
    <citation type="submission" date="2011-03" db="EMBL/GenBank/DDBJ databases">
        <title>The complete genome of Hippea maritima DSM 10411.</title>
        <authorList>
            <consortium name="US DOE Joint Genome Institute (JGI-PGF)"/>
            <person name="Lucas S."/>
            <person name="Copeland A."/>
            <person name="Lapidus A."/>
            <person name="Bruce D."/>
            <person name="Goodwin L."/>
            <person name="Pitluck S."/>
            <person name="Peters L."/>
            <person name="Kyrpides N."/>
            <person name="Mavromatis K."/>
            <person name="Pagani I."/>
            <person name="Ivanova N."/>
            <person name="Mikhailova N."/>
            <person name="Lu M."/>
            <person name="Detter J.C."/>
            <person name="Tapia R."/>
            <person name="Han C."/>
            <person name="Land M."/>
            <person name="Hauser L."/>
            <person name="Markowitz V."/>
            <person name="Cheng J.-F."/>
            <person name="Hugenholtz P."/>
            <person name="Woyke T."/>
            <person name="Wu D."/>
            <person name="Spring S."/>
            <person name="Schroeder M."/>
            <person name="Brambilla E."/>
            <person name="Klenk H.-P."/>
            <person name="Eisen J.A."/>
        </authorList>
    </citation>
    <scope>NUCLEOTIDE SEQUENCE [LARGE SCALE GENOMIC DNA]</scope>
    <source>
        <strain evidence="3">ATCC 700847 / DSM 10411 / MH2</strain>
    </source>
</reference>
<evidence type="ECO:0000313" key="3">
    <source>
        <dbReference type="Proteomes" id="UP000008139"/>
    </source>
</evidence>
<dbReference type="InParanoid" id="F2LV62"/>
<dbReference type="HOGENOM" id="CLU_2584937_0_0_7"/>
<gene>
    <name evidence="2" type="ordered locus">Hipma_0676</name>
</gene>
<sequence length="80" mass="8933">MAKTVGALWLREYEKDGKRRKMMAGELDLGALGTVKIAVFKNEKKEKENQPDYRIVLSEPNDSTGNASNGNGNNDEDMPF</sequence>
<proteinExistence type="predicted"/>
<reference evidence="2 3" key="1">
    <citation type="journal article" date="2011" name="Stand. Genomic Sci.">
        <title>Complete genome sequence of the thermophilic sulfur-reducer Hippea maritima type strain (MH(2)).</title>
        <authorList>
            <person name="Huntemann M."/>
            <person name="Lu M."/>
            <person name="Nolan M."/>
            <person name="Lapidus A."/>
            <person name="Lucas S."/>
            <person name="Hammon N."/>
            <person name="Deshpande S."/>
            <person name="Cheng J.F."/>
            <person name="Tapia R."/>
            <person name="Han C."/>
            <person name="Goodwin L."/>
            <person name="Pitluck S."/>
            <person name="Liolios K."/>
            <person name="Pagani I."/>
            <person name="Ivanova N."/>
            <person name="Ovchinikova G."/>
            <person name="Pati A."/>
            <person name="Chen A."/>
            <person name="Palaniappan K."/>
            <person name="Land M."/>
            <person name="Hauser L."/>
            <person name="Jeffries C.D."/>
            <person name="Detter J.C."/>
            <person name="Brambilla E.M."/>
            <person name="Rohde M."/>
            <person name="Spring S."/>
            <person name="Goker M."/>
            <person name="Woyke T."/>
            <person name="Bristow J."/>
            <person name="Eisen J.A."/>
            <person name="Markowitz V."/>
            <person name="Hugenholtz P."/>
            <person name="Kyrpides N.C."/>
            <person name="Klenk H.P."/>
            <person name="Mavromatis K."/>
        </authorList>
    </citation>
    <scope>NUCLEOTIDE SEQUENCE [LARGE SCALE GENOMIC DNA]</scope>
    <source>
        <strain evidence="3">ATCC 700847 / DSM 10411 / MH2</strain>
    </source>
</reference>
<protein>
    <submittedName>
        <fullName evidence="2">Uncharacterized protein</fullName>
    </submittedName>
</protein>
<dbReference type="KEGG" id="hmr:Hipma_0676"/>
<dbReference type="RefSeq" id="WP_013681687.1">
    <property type="nucleotide sequence ID" value="NC_015318.1"/>
</dbReference>
<feature type="compositionally biased region" description="Low complexity" evidence="1">
    <location>
        <begin position="61"/>
        <end position="73"/>
    </location>
</feature>
<dbReference type="STRING" id="760142.Hipma_0676"/>
<name>F2LV62_HIPMA</name>
<evidence type="ECO:0000256" key="1">
    <source>
        <dbReference type="SAM" id="MobiDB-lite"/>
    </source>
</evidence>
<feature type="region of interest" description="Disordered" evidence="1">
    <location>
        <begin position="48"/>
        <end position="80"/>
    </location>
</feature>
<evidence type="ECO:0000313" key="2">
    <source>
        <dbReference type="EMBL" id="AEA33646.1"/>
    </source>
</evidence>
<dbReference type="OrthoDB" id="7819166at2"/>
<organism evidence="2 3">
    <name type="scientific">Hippea maritima (strain ATCC 700847 / DSM 10411 / MH2)</name>
    <dbReference type="NCBI Taxonomy" id="760142"/>
    <lineage>
        <taxon>Bacteria</taxon>
        <taxon>Pseudomonadati</taxon>
        <taxon>Campylobacterota</taxon>
        <taxon>Desulfurellia</taxon>
        <taxon>Desulfurellales</taxon>
        <taxon>Hippeaceae</taxon>
        <taxon>Hippea</taxon>
    </lineage>
</organism>
<keyword evidence="3" id="KW-1185">Reference proteome</keyword>
<accession>F2LV62</accession>
<dbReference type="Proteomes" id="UP000008139">
    <property type="component" value="Chromosome"/>
</dbReference>
<dbReference type="EMBL" id="CP002606">
    <property type="protein sequence ID" value="AEA33646.1"/>
    <property type="molecule type" value="Genomic_DNA"/>
</dbReference>